<dbReference type="OrthoDB" id="1896086at2759"/>
<gene>
    <name evidence="2" type="ORF">K432DRAFT_462169</name>
</gene>
<reference evidence="2 3" key="1">
    <citation type="journal article" date="2016" name="Nat. Commun.">
        <title>Ectomycorrhizal ecology is imprinted in the genome of the dominant symbiotic fungus Cenococcum geophilum.</title>
        <authorList>
            <consortium name="DOE Joint Genome Institute"/>
            <person name="Peter M."/>
            <person name="Kohler A."/>
            <person name="Ohm R.A."/>
            <person name="Kuo A."/>
            <person name="Krutzmann J."/>
            <person name="Morin E."/>
            <person name="Arend M."/>
            <person name="Barry K.W."/>
            <person name="Binder M."/>
            <person name="Choi C."/>
            <person name="Clum A."/>
            <person name="Copeland A."/>
            <person name="Grisel N."/>
            <person name="Haridas S."/>
            <person name="Kipfer T."/>
            <person name="LaButti K."/>
            <person name="Lindquist E."/>
            <person name="Lipzen A."/>
            <person name="Maire R."/>
            <person name="Meier B."/>
            <person name="Mihaltcheva S."/>
            <person name="Molinier V."/>
            <person name="Murat C."/>
            <person name="Poggeler S."/>
            <person name="Quandt C.A."/>
            <person name="Sperisen C."/>
            <person name="Tritt A."/>
            <person name="Tisserant E."/>
            <person name="Crous P.W."/>
            <person name="Henrissat B."/>
            <person name="Nehls U."/>
            <person name="Egli S."/>
            <person name="Spatafora J.W."/>
            <person name="Grigoriev I.V."/>
            <person name="Martin F.M."/>
        </authorList>
    </citation>
    <scope>NUCLEOTIDE SEQUENCE [LARGE SCALE GENOMIC DNA]</scope>
    <source>
        <strain evidence="2 3">CBS 459.81</strain>
    </source>
</reference>
<accession>A0A8E2E433</accession>
<dbReference type="InterPro" id="IPR024079">
    <property type="entry name" value="MetalloPept_cat_dom_sf"/>
</dbReference>
<evidence type="ECO:0000313" key="2">
    <source>
        <dbReference type="EMBL" id="OCK76875.1"/>
    </source>
</evidence>
<dbReference type="GO" id="GO:0008237">
    <property type="term" value="F:metallopeptidase activity"/>
    <property type="evidence" value="ECO:0007669"/>
    <property type="project" value="InterPro"/>
</dbReference>
<feature type="signal peptide" evidence="1">
    <location>
        <begin position="1"/>
        <end position="26"/>
    </location>
</feature>
<name>A0A8E2E433_9PEZI</name>
<dbReference type="Gene3D" id="3.40.390.10">
    <property type="entry name" value="Collagenase (Catalytic Domain)"/>
    <property type="match status" value="1"/>
</dbReference>
<feature type="chain" id="PRO_5034213514" evidence="1">
    <location>
        <begin position="27"/>
        <end position="339"/>
    </location>
</feature>
<proteinExistence type="predicted"/>
<keyword evidence="1" id="KW-0732">Signal</keyword>
<protein>
    <submittedName>
        <fullName evidence="2">Uncharacterized protein</fullName>
    </submittedName>
</protein>
<keyword evidence="3" id="KW-1185">Reference proteome</keyword>
<dbReference type="AlphaFoldDB" id="A0A8E2E433"/>
<dbReference type="Proteomes" id="UP000250266">
    <property type="component" value="Unassembled WGS sequence"/>
</dbReference>
<organism evidence="2 3">
    <name type="scientific">Lepidopterella palustris CBS 459.81</name>
    <dbReference type="NCBI Taxonomy" id="1314670"/>
    <lineage>
        <taxon>Eukaryota</taxon>
        <taxon>Fungi</taxon>
        <taxon>Dikarya</taxon>
        <taxon>Ascomycota</taxon>
        <taxon>Pezizomycotina</taxon>
        <taxon>Dothideomycetes</taxon>
        <taxon>Pleosporomycetidae</taxon>
        <taxon>Mytilinidiales</taxon>
        <taxon>Argynnaceae</taxon>
        <taxon>Lepidopterella</taxon>
    </lineage>
</organism>
<evidence type="ECO:0000313" key="3">
    <source>
        <dbReference type="Proteomes" id="UP000250266"/>
    </source>
</evidence>
<sequence>MPSNTHSLPLLPFLVNLLLQSHYTNGVSTGTPATYPLAVSLTGHESCNTLQRGSILAGFQEMNALYAAAYDITWDSVPAVEFFGKEERVGPFKDMIEQNLANAHKYSLTNASNPPTPPLPNIHVRCDDPYALCTSCTRPSQGKFIAYNIGNEAHVNFCPGYFNLGELDARVDEVAKNATLREDLDAYYNRATAWARQIMHIASIGTAYLDRRTTHSAKSGANSNATQPHSSSTTAITMGTSFLNGVPAPAPQPNNLKYAYGTIRSKWLASLSSQEPYDAANNPENYGLYAQARYVQKKTGVYPQQPVLDATDQSKLLADVGLQDSTSPKYACFDRPDVV</sequence>
<dbReference type="EMBL" id="KV745172">
    <property type="protein sequence ID" value="OCK76875.1"/>
    <property type="molecule type" value="Genomic_DNA"/>
</dbReference>
<evidence type="ECO:0000256" key="1">
    <source>
        <dbReference type="SAM" id="SignalP"/>
    </source>
</evidence>